<evidence type="ECO:0000313" key="4">
    <source>
        <dbReference type="Proteomes" id="UP000886822"/>
    </source>
</evidence>
<dbReference type="InterPro" id="IPR036938">
    <property type="entry name" value="PAP2/HPO_sf"/>
</dbReference>
<dbReference type="CDD" id="cd03392">
    <property type="entry name" value="PAP2_like_2"/>
    <property type="match status" value="1"/>
</dbReference>
<name>A0A9D1QQP3_9LACO</name>
<gene>
    <name evidence="3" type="ORF">H9875_00100</name>
</gene>
<dbReference type="Pfam" id="PF01569">
    <property type="entry name" value="PAP2"/>
    <property type="match status" value="1"/>
</dbReference>
<keyword evidence="1" id="KW-0812">Transmembrane</keyword>
<evidence type="ECO:0000259" key="2">
    <source>
        <dbReference type="SMART" id="SM00014"/>
    </source>
</evidence>
<dbReference type="InterPro" id="IPR000326">
    <property type="entry name" value="PAP2/HPO"/>
</dbReference>
<dbReference type="AlphaFoldDB" id="A0A9D1QQP3"/>
<accession>A0A9D1QQP3</accession>
<organism evidence="3 4">
    <name type="scientific">Candidatus Levilactobacillus faecigallinarum</name>
    <dbReference type="NCBI Taxonomy" id="2838638"/>
    <lineage>
        <taxon>Bacteria</taxon>
        <taxon>Bacillati</taxon>
        <taxon>Bacillota</taxon>
        <taxon>Bacilli</taxon>
        <taxon>Lactobacillales</taxon>
        <taxon>Lactobacillaceae</taxon>
        <taxon>Levilactobacillus</taxon>
    </lineage>
</organism>
<dbReference type="EMBL" id="DXGJ01000002">
    <property type="protein sequence ID" value="HIW71003.1"/>
    <property type="molecule type" value="Genomic_DNA"/>
</dbReference>
<dbReference type="SUPFAM" id="SSF48317">
    <property type="entry name" value="Acid phosphatase/Vanadium-dependent haloperoxidase"/>
    <property type="match status" value="1"/>
</dbReference>
<reference evidence="3" key="1">
    <citation type="journal article" date="2021" name="PeerJ">
        <title>Extensive microbial diversity within the chicken gut microbiome revealed by metagenomics and culture.</title>
        <authorList>
            <person name="Gilroy R."/>
            <person name="Ravi A."/>
            <person name="Getino M."/>
            <person name="Pursley I."/>
            <person name="Horton D.L."/>
            <person name="Alikhan N.F."/>
            <person name="Baker D."/>
            <person name="Gharbi K."/>
            <person name="Hall N."/>
            <person name="Watson M."/>
            <person name="Adriaenssens E.M."/>
            <person name="Foster-Nyarko E."/>
            <person name="Jarju S."/>
            <person name="Secka A."/>
            <person name="Antonio M."/>
            <person name="Oren A."/>
            <person name="Chaudhuri R.R."/>
            <person name="La Ragione R."/>
            <person name="Hildebrand F."/>
            <person name="Pallen M.J."/>
        </authorList>
    </citation>
    <scope>NUCLEOTIDE SEQUENCE</scope>
    <source>
        <strain evidence="3">CHK173-259</strain>
    </source>
</reference>
<dbReference type="SMART" id="SM00014">
    <property type="entry name" value="acidPPc"/>
    <property type="match status" value="1"/>
</dbReference>
<feature type="domain" description="Phosphatidic acid phosphatase type 2/haloperoxidase" evidence="2">
    <location>
        <begin position="90"/>
        <end position="202"/>
    </location>
</feature>
<dbReference type="PANTHER" id="PTHR14969">
    <property type="entry name" value="SPHINGOSINE-1-PHOSPHATE PHOSPHOHYDROLASE"/>
    <property type="match status" value="1"/>
</dbReference>
<evidence type="ECO:0000313" key="3">
    <source>
        <dbReference type="EMBL" id="HIW71003.1"/>
    </source>
</evidence>
<feature type="transmembrane region" description="Helical" evidence="1">
    <location>
        <begin position="7"/>
        <end position="28"/>
    </location>
</feature>
<dbReference type="Proteomes" id="UP000886822">
    <property type="component" value="Unassembled WGS sequence"/>
</dbReference>
<keyword evidence="1" id="KW-1133">Transmembrane helix</keyword>
<feature type="transmembrane region" description="Helical" evidence="1">
    <location>
        <begin position="89"/>
        <end position="106"/>
    </location>
</feature>
<evidence type="ECO:0000256" key="1">
    <source>
        <dbReference type="SAM" id="Phobius"/>
    </source>
</evidence>
<sequence>MPRLSRWRWGFTWVAGMLFLILLMGVALQQAWVGQFDQAIIHLIRRPATSPWTGPMVAITTAGNPKPVTWLAILLVVALVIARRYRASCFMVINVLGWAGLGNFVLKNLVRRPRPTIDRLVSASSFSFPSGHSITVMLLWGTVIVLAGRYLRQHPGWKWLVIGLASLWILAVGISRIYVGVHYPSDVCAGWLLGFFLLSLTQWFFTRYGDDF</sequence>
<dbReference type="PANTHER" id="PTHR14969:SF13">
    <property type="entry name" value="AT30094P"/>
    <property type="match status" value="1"/>
</dbReference>
<feature type="transmembrane region" description="Helical" evidence="1">
    <location>
        <begin position="126"/>
        <end position="147"/>
    </location>
</feature>
<reference evidence="3" key="2">
    <citation type="submission" date="2021-04" db="EMBL/GenBank/DDBJ databases">
        <authorList>
            <person name="Gilroy R."/>
        </authorList>
    </citation>
    <scope>NUCLEOTIDE SEQUENCE</scope>
    <source>
        <strain evidence="3">CHK173-259</strain>
    </source>
</reference>
<feature type="transmembrane region" description="Helical" evidence="1">
    <location>
        <begin position="159"/>
        <end position="179"/>
    </location>
</feature>
<keyword evidence="1" id="KW-0472">Membrane</keyword>
<feature type="transmembrane region" description="Helical" evidence="1">
    <location>
        <begin position="67"/>
        <end position="82"/>
    </location>
</feature>
<protein>
    <submittedName>
        <fullName evidence="3">Phosphatase PAP2 family protein</fullName>
    </submittedName>
</protein>
<comment type="caution">
    <text evidence="3">The sequence shown here is derived from an EMBL/GenBank/DDBJ whole genome shotgun (WGS) entry which is preliminary data.</text>
</comment>
<dbReference type="Gene3D" id="1.20.144.10">
    <property type="entry name" value="Phosphatidic acid phosphatase type 2/haloperoxidase"/>
    <property type="match status" value="2"/>
</dbReference>
<feature type="transmembrane region" description="Helical" evidence="1">
    <location>
        <begin position="191"/>
        <end position="209"/>
    </location>
</feature>
<proteinExistence type="predicted"/>